<dbReference type="GO" id="GO:0051015">
    <property type="term" value="F:actin filament binding"/>
    <property type="evidence" value="ECO:0007669"/>
    <property type="project" value="TreeGrafter"/>
</dbReference>
<organism evidence="10">
    <name type="scientific">Arcella intermedia</name>
    <dbReference type="NCBI Taxonomy" id="1963864"/>
    <lineage>
        <taxon>Eukaryota</taxon>
        <taxon>Amoebozoa</taxon>
        <taxon>Tubulinea</taxon>
        <taxon>Elardia</taxon>
        <taxon>Arcellinida</taxon>
        <taxon>Sphaerothecina</taxon>
        <taxon>Arcellidae</taxon>
        <taxon>Arcella</taxon>
    </lineage>
</organism>
<evidence type="ECO:0000256" key="6">
    <source>
        <dbReference type="ARBA" id="ARBA00023203"/>
    </source>
</evidence>
<dbReference type="PROSITE" id="PS50082">
    <property type="entry name" value="WD_REPEATS_2"/>
    <property type="match status" value="1"/>
</dbReference>
<dbReference type="PANTHER" id="PTHR10709:SF2">
    <property type="entry name" value="ACTIN-RELATED PROTEIN 2_3 COMPLEX SUBUNIT"/>
    <property type="match status" value="1"/>
</dbReference>
<evidence type="ECO:0000256" key="8">
    <source>
        <dbReference type="PIRNR" id="PIRNR038093"/>
    </source>
</evidence>
<dbReference type="EMBL" id="GIBP01004075">
    <property type="protein sequence ID" value="NDV33044.1"/>
    <property type="molecule type" value="Transcribed_RNA"/>
</dbReference>
<keyword evidence="6 8" id="KW-0009">Actin-binding</keyword>
<dbReference type="SUPFAM" id="SSF50978">
    <property type="entry name" value="WD40 repeat-like"/>
    <property type="match status" value="1"/>
</dbReference>
<dbReference type="Pfam" id="PF00400">
    <property type="entry name" value="WD40"/>
    <property type="match status" value="2"/>
</dbReference>
<dbReference type="PROSITE" id="PS00678">
    <property type="entry name" value="WD_REPEATS_1"/>
    <property type="match status" value="1"/>
</dbReference>
<dbReference type="PROSITE" id="PS50294">
    <property type="entry name" value="WD_REPEATS_REGION"/>
    <property type="match status" value="1"/>
</dbReference>
<dbReference type="AlphaFoldDB" id="A0A6B2L7U9"/>
<sequence>MTANLQRLAVCISAHAWNADRSKVALCPNNSEVRIYTRKGNDFELETTLHEHDSLVTGIDWGKTTNRIVSCSQDRNAYVWNFDKEKNTWKPTLVILRINRAATNVFWSPKEDKFAVGSGAKCLCVCYFEPDNNWWISKHFKQDVESTITCVAWHPNNILLAAGGTDNVVRVVSGFVQGIDNRKDVAGGTPFGSKLPFGTLAATFRTNAWVKSIKWSPSGNRLAWVSQDSVTHVLECADTNHKHIQIPTPLLPFQDLEWVDENRFVAVGHDANPTLFAFAGGAWKLDRQLDVKKGSGAKGGADAKKFFQDKAALGSEEGGADRDLDTHHQNCITVVRKLDDSTYSTTGLDGNLAIWPAAAWAL</sequence>
<dbReference type="InterPro" id="IPR017383">
    <property type="entry name" value="ARPC1"/>
</dbReference>
<evidence type="ECO:0000256" key="5">
    <source>
        <dbReference type="ARBA" id="ARBA00022737"/>
    </source>
</evidence>
<evidence type="ECO:0000256" key="9">
    <source>
        <dbReference type="PROSITE-ProRule" id="PRU00221"/>
    </source>
</evidence>
<dbReference type="Gene3D" id="2.130.10.10">
    <property type="entry name" value="YVTN repeat-like/Quinoprotein amine dehydrogenase"/>
    <property type="match status" value="1"/>
</dbReference>
<dbReference type="InterPro" id="IPR019775">
    <property type="entry name" value="WD40_repeat_CS"/>
</dbReference>
<evidence type="ECO:0000256" key="7">
    <source>
        <dbReference type="ARBA" id="ARBA00023212"/>
    </source>
</evidence>
<evidence type="ECO:0000256" key="4">
    <source>
        <dbReference type="ARBA" id="ARBA00022574"/>
    </source>
</evidence>
<name>A0A6B2L7U9_9EUKA</name>
<dbReference type="GO" id="GO:0034314">
    <property type="term" value="P:Arp2/3 complex-mediated actin nucleation"/>
    <property type="evidence" value="ECO:0007669"/>
    <property type="project" value="UniProtKB-UniRule"/>
</dbReference>
<evidence type="ECO:0000256" key="3">
    <source>
        <dbReference type="ARBA" id="ARBA00022490"/>
    </source>
</evidence>
<dbReference type="PANTHER" id="PTHR10709">
    <property type="entry name" value="ACTIN-RELATED PROTEIN 2/3 COMPLEX SUBUNIT 1"/>
    <property type="match status" value="1"/>
</dbReference>
<evidence type="ECO:0000256" key="1">
    <source>
        <dbReference type="ARBA" id="ARBA00004245"/>
    </source>
</evidence>
<comment type="similarity">
    <text evidence="2 8">Belongs to the WD repeat ARPC1 family.</text>
</comment>
<dbReference type="SMART" id="SM00320">
    <property type="entry name" value="WD40"/>
    <property type="match status" value="5"/>
</dbReference>
<keyword evidence="5" id="KW-0677">Repeat</keyword>
<feature type="repeat" description="WD" evidence="9">
    <location>
        <begin position="49"/>
        <end position="90"/>
    </location>
</feature>
<dbReference type="GO" id="GO:0005885">
    <property type="term" value="C:Arp2/3 protein complex"/>
    <property type="evidence" value="ECO:0007669"/>
    <property type="project" value="UniProtKB-UniRule"/>
</dbReference>
<dbReference type="InterPro" id="IPR036322">
    <property type="entry name" value="WD40_repeat_dom_sf"/>
</dbReference>
<evidence type="ECO:0000313" key="10">
    <source>
        <dbReference type="EMBL" id="NDV33044.1"/>
    </source>
</evidence>
<proteinExistence type="inferred from homology"/>
<accession>A0A6B2L7U9</accession>
<dbReference type="InterPro" id="IPR015943">
    <property type="entry name" value="WD40/YVTN_repeat-like_dom_sf"/>
</dbReference>
<dbReference type="PIRSF" id="PIRSF038093">
    <property type="entry name" value="ARP2/3_su1"/>
    <property type="match status" value="1"/>
</dbReference>
<comment type="function">
    <text evidence="8">Functions as component of the Arp2/3 complex which is involved in regulation of actin polymerization and together with an activating nucleation-promoting factor (NPF) mediates the formation of branched actin networks.</text>
</comment>
<keyword evidence="3 8" id="KW-0963">Cytoplasm</keyword>
<keyword evidence="7 8" id="KW-0206">Cytoskeleton</keyword>
<comment type="subcellular location">
    <subcellularLocation>
        <location evidence="1">Cytoplasm</location>
        <location evidence="1">Cytoskeleton</location>
    </subcellularLocation>
</comment>
<evidence type="ECO:0000256" key="2">
    <source>
        <dbReference type="ARBA" id="ARBA00006260"/>
    </source>
</evidence>
<protein>
    <recommendedName>
        <fullName evidence="8">Actin-related protein 2/3 complex subunit</fullName>
    </recommendedName>
</protein>
<keyword evidence="4 9" id="KW-0853">WD repeat</keyword>
<dbReference type="InterPro" id="IPR001680">
    <property type="entry name" value="WD40_rpt"/>
</dbReference>
<reference evidence="10" key="1">
    <citation type="journal article" date="2020" name="J. Eukaryot. Microbiol.">
        <title>De novo Sequencing, Assembly and Annotation of the Transcriptome for the Free-Living Testate Amoeba Arcella intermedia.</title>
        <authorList>
            <person name="Ribeiro G.M."/>
            <person name="Porfirio-Sousa A.L."/>
            <person name="Maurer-Alcala X.X."/>
            <person name="Katz L.A."/>
            <person name="Lahr D.J.G."/>
        </authorList>
    </citation>
    <scope>NUCLEOTIDE SEQUENCE</scope>
</reference>